<dbReference type="GO" id="GO:0007059">
    <property type="term" value="P:chromosome segregation"/>
    <property type="evidence" value="ECO:0007669"/>
    <property type="project" value="UniProtKB-KW"/>
</dbReference>
<evidence type="ECO:0000256" key="6">
    <source>
        <dbReference type="ARBA" id="ARBA00025774"/>
    </source>
</evidence>
<dbReference type="CDD" id="cd04301">
    <property type="entry name" value="NAT_SF"/>
    <property type="match status" value="1"/>
</dbReference>
<evidence type="ECO:0000256" key="7">
    <source>
        <dbReference type="ARBA" id="ARBA00026111"/>
    </source>
</evidence>
<proteinExistence type="inferred from homology"/>
<keyword evidence="2 13" id="KW-0808">Transferase</keyword>
<dbReference type="InterPro" id="IPR000182">
    <property type="entry name" value="GNAT_dom"/>
</dbReference>
<name>A0A078AAA0_STYLE</name>
<dbReference type="PROSITE" id="PS51186">
    <property type="entry name" value="GNAT"/>
    <property type="match status" value="1"/>
</dbReference>
<evidence type="ECO:0000313" key="13">
    <source>
        <dbReference type="EMBL" id="CDW78806.1"/>
    </source>
</evidence>
<reference evidence="13 14" key="1">
    <citation type="submission" date="2014-06" db="EMBL/GenBank/DDBJ databases">
        <authorList>
            <person name="Swart Estienne"/>
        </authorList>
    </citation>
    <scope>NUCLEOTIDE SEQUENCE [LARGE SCALE GENOMIC DNA]</scope>
    <source>
        <strain evidence="13 14">130c</strain>
    </source>
</reference>
<dbReference type="InterPro" id="IPR016181">
    <property type="entry name" value="Acyl_CoA_acyltransferase"/>
</dbReference>
<evidence type="ECO:0000256" key="1">
    <source>
        <dbReference type="ARBA" id="ARBA00013184"/>
    </source>
</evidence>
<evidence type="ECO:0000313" key="14">
    <source>
        <dbReference type="Proteomes" id="UP000039865"/>
    </source>
</evidence>
<dbReference type="OrthoDB" id="47374at2759"/>
<dbReference type="GO" id="GO:0120518">
    <property type="term" value="F:protein N-terminal-methionine acetyltransferase activity"/>
    <property type="evidence" value="ECO:0007669"/>
    <property type="project" value="UniProtKB-EC"/>
</dbReference>
<dbReference type="InterPro" id="IPR045141">
    <property type="entry name" value="NAA60-like"/>
</dbReference>
<evidence type="ECO:0000256" key="9">
    <source>
        <dbReference type="ARBA" id="ARBA00048017"/>
    </source>
</evidence>
<dbReference type="GO" id="GO:0000139">
    <property type="term" value="C:Golgi membrane"/>
    <property type="evidence" value="ECO:0007669"/>
    <property type="project" value="TreeGrafter"/>
</dbReference>
<keyword evidence="5" id="KW-0012">Acyltransferase</keyword>
<evidence type="ECO:0000256" key="3">
    <source>
        <dbReference type="ARBA" id="ARBA00022829"/>
    </source>
</evidence>
<dbReference type="Proteomes" id="UP000039865">
    <property type="component" value="Unassembled WGS sequence"/>
</dbReference>
<keyword evidence="14" id="KW-1185">Reference proteome</keyword>
<dbReference type="EC" id="2.3.1.259" evidence="7"/>
<dbReference type="PANTHER" id="PTHR14744">
    <property type="entry name" value="N-ALPHA-ACETYLTRANSFERASE 60"/>
    <property type="match status" value="1"/>
</dbReference>
<dbReference type="Gene3D" id="3.40.630.30">
    <property type="match status" value="1"/>
</dbReference>
<dbReference type="PANTHER" id="PTHR14744:SF15">
    <property type="entry name" value="N-ALPHA-ACETYLTRANSFERASE 60"/>
    <property type="match status" value="1"/>
</dbReference>
<dbReference type="EMBL" id="CCKQ01007440">
    <property type="protein sequence ID" value="CDW78806.1"/>
    <property type="molecule type" value="Genomic_DNA"/>
</dbReference>
<accession>A0A078AAA0</accession>
<keyword evidence="4" id="KW-0156">Chromatin regulator</keyword>
<comment type="catalytic activity">
    <reaction evidence="9">
        <text>L-lysyl-[protein] + acetyl-CoA = N(6)-acetyl-L-lysyl-[protein] + CoA + H(+)</text>
        <dbReference type="Rhea" id="RHEA:45948"/>
        <dbReference type="Rhea" id="RHEA-COMP:9752"/>
        <dbReference type="Rhea" id="RHEA-COMP:10731"/>
        <dbReference type="ChEBI" id="CHEBI:15378"/>
        <dbReference type="ChEBI" id="CHEBI:29969"/>
        <dbReference type="ChEBI" id="CHEBI:57287"/>
        <dbReference type="ChEBI" id="CHEBI:57288"/>
        <dbReference type="ChEBI" id="CHEBI:61930"/>
        <dbReference type="EC" id="2.3.1.48"/>
    </reaction>
</comment>
<dbReference type="InParanoid" id="A0A078AAA0"/>
<organism evidence="13 14">
    <name type="scientific">Stylonychia lemnae</name>
    <name type="common">Ciliate</name>
    <dbReference type="NCBI Taxonomy" id="5949"/>
    <lineage>
        <taxon>Eukaryota</taxon>
        <taxon>Sar</taxon>
        <taxon>Alveolata</taxon>
        <taxon>Ciliophora</taxon>
        <taxon>Intramacronucleata</taxon>
        <taxon>Spirotrichea</taxon>
        <taxon>Stichotrichia</taxon>
        <taxon>Sporadotrichida</taxon>
        <taxon>Oxytrichidae</taxon>
        <taxon>Stylonychinae</taxon>
        <taxon>Stylonychia</taxon>
    </lineage>
</organism>
<evidence type="ECO:0000259" key="12">
    <source>
        <dbReference type="PROSITE" id="PS51186"/>
    </source>
</evidence>
<dbReference type="EC" id="2.3.1.48" evidence="1"/>
<comment type="catalytic activity">
    <reaction evidence="10">
        <text>N-terminal L-methionyl-[transmembrane protein] + acetyl-CoA = N-terminal N(alpha)-acetyl-L-methionyl-[transmembrane protein] + CoA + H(+)</text>
        <dbReference type="Rhea" id="RHEA:50604"/>
        <dbReference type="Rhea" id="RHEA-COMP:12745"/>
        <dbReference type="Rhea" id="RHEA-COMP:12746"/>
        <dbReference type="ChEBI" id="CHEBI:15378"/>
        <dbReference type="ChEBI" id="CHEBI:57287"/>
        <dbReference type="ChEBI" id="CHEBI:57288"/>
        <dbReference type="ChEBI" id="CHEBI:64731"/>
        <dbReference type="ChEBI" id="CHEBI:133414"/>
        <dbReference type="EC" id="2.3.1.259"/>
    </reaction>
</comment>
<dbReference type="Pfam" id="PF00583">
    <property type="entry name" value="Acetyltransf_1"/>
    <property type="match status" value="1"/>
</dbReference>
<protein>
    <recommendedName>
        <fullName evidence="8">N-alpha-acetyltransferase 60</fullName>
        <ecNumber evidence="7">2.3.1.259</ecNumber>
        <ecNumber evidence="1">2.3.1.48</ecNumber>
    </recommendedName>
</protein>
<feature type="domain" description="N-acetyltransferase" evidence="12">
    <location>
        <begin position="151"/>
        <end position="336"/>
    </location>
</feature>
<comment type="similarity">
    <text evidence="6">Belongs to the acetyltransferase family. NAA60 subfamily.</text>
</comment>
<gene>
    <name evidence="13" type="primary">Contig587.g656</name>
    <name evidence="13" type="ORF">STYLEM_7790</name>
</gene>
<dbReference type="SUPFAM" id="SSF55729">
    <property type="entry name" value="Acyl-CoA N-acyltransferases (Nat)"/>
    <property type="match status" value="1"/>
</dbReference>
<evidence type="ECO:0000256" key="4">
    <source>
        <dbReference type="ARBA" id="ARBA00022853"/>
    </source>
</evidence>
<sequence>MTQYLKKKIKSKKKNNNVIQYKELEEDNDGNEFENGIGEKSTEFQDESEDSSLYGQEQLIYGSDPSLIMNMAGNGNGQRQKSYASSSSNNGLFQNIDISDSKFEEQKAEKFDPNRILVESDAWPEEQEVQVKSKIHKLLRREMTQIDPSKIYFSQIKSKHLKELRYLHEEWFPLNYPDTFYDKITKNKVIAIGCFIDLDAQNKNVILGCALVKINSNNEDITEMYTAKDYYSGGIFNWFKTTLTCREYQAAYIMTIGVVDECRRMGLGTMLLREIIKILNQQITACEVIYLHVVDYNETAIKFYEKNDFRVLKRVKSHYVIFDKTYDGLLLYKDIKVDQSNESHDDESNLQPAKSEGETLQNSEQVNAKGILSYIKYPFEFVYQRVLQNSQQNQ</sequence>
<dbReference type="AlphaFoldDB" id="A0A078AAA0"/>
<evidence type="ECO:0000256" key="8">
    <source>
        <dbReference type="ARBA" id="ARBA00026144"/>
    </source>
</evidence>
<keyword evidence="3" id="KW-0159">Chromosome partition</keyword>
<evidence type="ECO:0000256" key="2">
    <source>
        <dbReference type="ARBA" id="ARBA00022679"/>
    </source>
</evidence>
<evidence type="ECO:0000256" key="11">
    <source>
        <dbReference type="SAM" id="MobiDB-lite"/>
    </source>
</evidence>
<evidence type="ECO:0000256" key="10">
    <source>
        <dbReference type="ARBA" id="ARBA00048848"/>
    </source>
</evidence>
<evidence type="ECO:0000256" key="5">
    <source>
        <dbReference type="ARBA" id="ARBA00023315"/>
    </source>
</evidence>
<dbReference type="GO" id="GO:0004402">
    <property type="term" value="F:histone acetyltransferase activity"/>
    <property type="evidence" value="ECO:0007669"/>
    <property type="project" value="TreeGrafter"/>
</dbReference>
<feature type="region of interest" description="Disordered" evidence="11">
    <location>
        <begin position="22"/>
        <end position="51"/>
    </location>
</feature>